<dbReference type="EMBL" id="MAYW01000151">
    <property type="protein sequence ID" value="ODS31032.1"/>
    <property type="molecule type" value="Genomic_DNA"/>
</dbReference>
<gene>
    <name evidence="1" type="ORF">SCARUB_03864</name>
</gene>
<protein>
    <submittedName>
        <fullName evidence="1">Uncharacterized protein</fullName>
    </submittedName>
</protein>
<proteinExistence type="predicted"/>
<evidence type="ECO:0000313" key="1">
    <source>
        <dbReference type="EMBL" id="ODS31032.1"/>
    </source>
</evidence>
<organism evidence="1 2">
    <name type="scientific">Candidatus Scalindua rubra</name>
    <dbReference type="NCBI Taxonomy" id="1872076"/>
    <lineage>
        <taxon>Bacteria</taxon>
        <taxon>Pseudomonadati</taxon>
        <taxon>Planctomycetota</taxon>
        <taxon>Candidatus Brocadiia</taxon>
        <taxon>Candidatus Brocadiales</taxon>
        <taxon>Candidatus Scalinduaceae</taxon>
        <taxon>Candidatus Scalindua</taxon>
    </lineage>
</organism>
<dbReference type="Proteomes" id="UP000094056">
    <property type="component" value="Unassembled WGS sequence"/>
</dbReference>
<feature type="non-terminal residue" evidence="1">
    <location>
        <position position="1"/>
    </location>
</feature>
<accession>A0A1E3X623</accession>
<evidence type="ECO:0000313" key="2">
    <source>
        <dbReference type="Proteomes" id="UP000094056"/>
    </source>
</evidence>
<dbReference type="AlphaFoldDB" id="A0A1E3X623"/>
<reference evidence="1 2" key="1">
    <citation type="submission" date="2016-07" db="EMBL/GenBank/DDBJ databases">
        <title>Draft genome of Scalindua rubra, obtained from a brine-seawater interface in the Red Sea, sheds light on salt adaptation in anammox bacteria.</title>
        <authorList>
            <person name="Speth D.R."/>
            <person name="Lagkouvardos I."/>
            <person name="Wang Y."/>
            <person name="Qian P.-Y."/>
            <person name="Dutilh B.E."/>
            <person name="Jetten M.S."/>
        </authorList>
    </citation>
    <scope>NUCLEOTIDE SEQUENCE [LARGE SCALE GENOMIC DNA]</scope>
    <source>
        <strain evidence="1">BSI-1</strain>
    </source>
</reference>
<comment type="caution">
    <text evidence="1">The sequence shown here is derived from an EMBL/GenBank/DDBJ whole genome shotgun (WGS) entry which is preliminary data.</text>
</comment>
<sequence>SFLSLMATCRKQGITFWDYVQDRVYNLQKIPPLAEIIENGQPVLDPP</sequence>
<name>A0A1E3X623_9BACT</name>